<dbReference type="EMBL" id="KE504263">
    <property type="protein sequence ID" value="EPS93643.1"/>
    <property type="molecule type" value="Genomic_DNA"/>
</dbReference>
<gene>
    <name evidence="2" type="ORF">FOMPIDRAFT_1055790</name>
</gene>
<dbReference type="HOGENOM" id="CLU_1627077_0_0_1"/>
<dbReference type="AlphaFoldDB" id="S8DQY8"/>
<protein>
    <submittedName>
        <fullName evidence="2">Uncharacterized protein</fullName>
    </submittedName>
</protein>
<sequence>MLTSHQIQTINGIVDGVENEDEVEQLALSERKRQRAESIADAAHTVLNILRDDMADADRAAYDSLYAALSASAQEPGATRHLDAARAMWRWTLDLFSRLSTHPAGSWQWTPPSSPTPQPRQQTTVPFPSALPGWNHSPWPARYIPVWNWMPVLSWCPVSTLSP</sequence>
<dbReference type="InParanoid" id="S8DQY8"/>
<reference evidence="2 3" key="1">
    <citation type="journal article" date="2012" name="Science">
        <title>The Paleozoic origin of enzymatic lignin decomposition reconstructed from 31 fungal genomes.</title>
        <authorList>
            <person name="Floudas D."/>
            <person name="Binder M."/>
            <person name="Riley R."/>
            <person name="Barry K."/>
            <person name="Blanchette R.A."/>
            <person name="Henrissat B."/>
            <person name="Martinez A.T."/>
            <person name="Otillar R."/>
            <person name="Spatafora J.W."/>
            <person name="Yadav J.S."/>
            <person name="Aerts A."/>
            <person name="Benoit I."/>
            <person name="Boyd A."/>
            <person name="Carlson A."/>
            <person name="Copeland A."/>
            <person name="Coutinho P.M."/>
            <person name="de Vries R.P."/>
            <person name="Ferreira P."/>
            <person name="Findley K."/>
            <person name="Foster B."/>
            <person name="Gaskell J."/>
            <person name="Glotzer D."/>
            <person name="Gorecki P."/>
            <person name="Heitman J."/>
            <person name="Hesse C."/>
            <person name="Hori C."/>
            <person name="Igarashi K."/>
            <person name="Jurgens J.A."/>
            <person name="Kallen N."/>
            <person name="Kersten P."/>
            <person name="Kohler A."/>
            <person name="Kuees U."/>
            <person name="Kumar T.K.A."/>
            <person name="Kuo A."/>
            <person name="LaButti K."/>
            <person name="Larrondo L.F."/>
            <person name="Lindquist E."/>
            <person name="Ling A."/>
            <person name="Lombard V."/>
            <person name="Lucas S."/>
            <person name="Lundell T."/>
            <person name="Martin R."/>
            <person name="McLaughlin D.J."/>
            <person name="Morgenstern I."/>
            <person name="Morin E."/>
            <person name="Murat C."/>
            <person name="Nagy L.G."/>
            <person name="Nolan M."/>
            <person name="Ohm R.A."/>
            <person name="Patyshakuliyeva A."/>
            <person name="Rokas A."/>
            <person name="Ruiz-Duenas F.J."/>
            <person name="Sabat G."/>
            <person name="Salamov A."/>
            <person name="Samejima M."/>
            <person name="Schmutz J."/>
            <person name="Slot J.C."/>
            <person name="St John F."/>
            <person name="Stenlid J."/>
            <person name="Sun H."/>
            <person name="Sun S."/>
            <person name="Syed K."/>
            <person name="Tsang A."/>
            <person name="Wiebenga A."/>
            <person name="Young D."/>
            <person name="Pisabarro A."/>
            <person name="Eastwood D.C."/>
            <person name="Martin F."/>
            <person name="Cullen D."/>
            <person name="Grigoriev I.V."/>
            <person name="Hibbett D.S."/>
        </authorList>
    </citation>
    <scope>NUCLEOTIDE SEQUENCE</scope>
    <source>
        <strain evidence="3">FP-58527</strain>
    </source>
</reference>
<dbReference type="Proteomes" id="UP000015241">
    <property type="component" value="Unassembled WGS sequence"/>
</dbReference>
<evidence type="ECO:0000313" key="3">
    <source>
        <dbReference type="Proteomes" id="UP000015241"/>
    </source>
</evidence>
<organism evidence="2 3">
    <name type="scientific">Fomitopsis schrenkii</name>
    <name type="common">Brown rot fungus</name>
    <dbReference type="NCBI Taxonomy" id="2126942"/>
    <lineage>
        <taxon>Eukaryota</taxon>
        <taxon>Fungi</taxon>
        <taxon>Dikarya</taxon>
        <taxon>Basidiomycota</taxon>
        <taxon>Agaricomycotina</taxon>
        <taxon>Agaricomycetes</taxon>
        <taxon>Polyporales</taxon>
        <taxon>Fomitopsis</taxon>
    </lineage>
</organism>
<accession>S8DQY8</accession>
<dbReference type="OrthoDB" id="10574870at2759"/>
<evidence type="ECO:0000256" key="1">
    <source>
        <dbReference type="SAM" id="MobiDB-lite"/>
    </source>
</evidence>
<feature type="region of interest" description="Disordered" evidence="1">
    <location>
        <begin position="104"/>
        <end position="124"/>
    </location>
</feature>
<proteinExistence type="predicted"/>
<name>S8DQY8_FOMSC</name>
<keyword evidence="3" id="KW-1185">Reference proteome</keyword>
<evidence type="ECO:0000313" key="2">
    <source>
        <dbReference type="EMBL" id="EPS93643.1"/>
    </source>
</evidence>